<evidence type="ECO:0000313" key="6">
    <source>
        <dbReference type="EMBL" id="CAE1324505.1"/>
    </source>
</evidence>
<reference evidence="6" key="1">
    <citation type="submission" date="2021-01" db="EMBL/GenBank/DDBJ databases">
        <authorList>
            <person name="Li R."/>
            <person name="Bekaert M."/>
        </authorList>
    </citation>
    <scope>NUCLEOTIDE SEQUENCE</scope>
    <source>
        <strain evidence="6">Farmed</strain>
    </source>
</reference>
<dbReference type="InterPro" id="IPR010796">
    <property type="entry name" value="C2_B9-type_dom"/>
</dbReference>
<keyword evidence="4" id="KW-0206">Cytoskeleton</keyword>
<keyword evidence="3" id="KW-0970">Cilium biogenesis/degradation</keyword>
<protein>
    <submittedName>
        <fullName evidence="6">MKS1</fullName>
    </submittedName>
</protein>
<evidence type="ECO:0000256" key="5">
    <source>
        <dbReference type="ARBA" id="ARBA00023273"/>
    </source>
</evidence>
<evidence type="ECO:0000256" key="1">
    <source>
        <dbReference type="ARBA" id="ARBA00004120"/>
    </source>
</evidence>
<dbReference type="EMBL" id="CAHIKZ030005412">
    <property type="protein sequence ID" value="CAE1324505.1"/>
    <property type="molecule type" value="Genomic_DNA"/>
</dbReference>
<sequence length="310" mass="35815">MIETSGLGREAFEYTIEHVSKTISSQEQDQEQKMHHELYNRHTDFHKAIVGNEFDSVPNDVLRLVVYGEIESAKNFEYNDLYLHFFVDLPKGWSSYPGQELSWVTQTCSTKVIHKENVAYYSFPFNFELFYKKELNKLNTSEDVPHFPIIYLEVLSLDSWQRYRTEGYSYLTIPPTPGLHKMKIDCWRPCGNSILAELRRFFIGGSPELEDPTYTGIPSTFEGSHFSKFGFRTETTGSVHLSLNVLMQSRSFIEMKASRKTFGNIMENLGMNAIQTNVLQVLAALKKAQTRMKLAREAAAVFQELRIKDE</sequence>
<dbReference type="PANTHER" id="PTHR12968">
    <property type="entry name" value="B9 DOMAIN-CONTAINING"/>
    <property type="match status" value="1"/>
</dbReference>
<proteinExistence type="predicted"/>
<dbReference type="GO" id="GO:0060271">
    <property type="term" value="P:cilium assembly"/>
    <property type="evidence" value="ECO:0007669"/>
    <property type="project" value="TreeGrafter"/>
</dbReference>
<comment type="subcellular location">
    <subcellularLocation>
        <location evidence="1">Cytoplasm</location>
        <location evidence="1">Cytoskeleton</location>
        <location evidence="1">Cilium basal body</location>
    </subcellularLocation>
</comment>
<dbReference type="PANTHER" id="PTHR12968:SF4">
    <property type="entry name" value="TECTONIC-LIKE COMPLEX MEMBER MKS1"/>
    <property type="match status" value="1"/>
</dbReference>
<organism evidence="6 7">
    <name type="scientific">Acanthosepion pharaonis</name>
    <name type="common">Pharaoh cuttlefish</name>
    <name type="synonym">Sepia pharaonis</name>
    <dbReference type="NCBI Taxonomy" id="158019"/>
    <lineage>
        <taxon>Eukaryota</taxon>
        <taxon>Metazoa</taxon>
        <taxon>Spiralia</taxon>
        <taxon>Lophotrochozoa</taxon>
        <taxon>Mollusca</taxon>
        <taxon>Cephalopoda</taxon>
        <taxon>Coleoidea</taxon>
        <taxon>Decapodiformes</taxon>
        <taxon>Sepiida</taxon>
        <taxon>Sepiina</taxon>
        <taxon>Sepiidae</taxon>
        <taxon>Acanthosepion</taxon>
    </lineage>
</organism>
<accession>A0A812EFD8</accession>
<keyword evidence="5" id="KW-0966">Cell projection</keyword>
<evidence type="ECO:0000256" key="2">
    <source>
        <dbReference type="ARBA" id="ARBA00022490"/>
    </source>
</evidence>
<comment type="caution">
    <text evidence="6">The sequence shown here is derived from an EMBL/GenBank/DDBJ whole genome shotgun (WGS) entry which is preliminary data.</text>
</comment>
<keyword evidence="7" id="KW-1185">Reference proteome</keyword>
<name>A0A812EFD8_ACAPH</name>
<evidence type="ECO:0000256" key="4">
    <source>
        <dbReference type="ARBA" id="ARBA00023212"/>
    </source>
</evidence>
<dbReference type="AlphaFoldDB" id="A0A812EFD8"/>
<dbReference type="GO" id="GO:0036038">
    <property type="term" value="C:MKS complex"/>
    <property type="evidence" value="ECO:0007669"/>
    <property type="project" value="TreeGrafter"/>
</dbReference>
<gene>
    <name evidence="6" type="ORF">SPHA_74278</name>
</gene>
<evidence type="ECO:0000313" key="7">
    <source>
        <dbReference type="Proteomes" id="UP000597762"/>
    </source>
</evidence>
<dbReference type="PROSITE" id="PS51381">
    <property type="entry name" value="C2_B9"/>
    <property type="match status" value="1"/>
</dbReference>
<dbReference type="Proteomes" id="UP000597762">
    <property type="component" value="Unassembled WGS sequence"/>
</dbReference>
<evidence type="ECO:0000256" key="3">
    <source>
        <dbReference type="ARBA" id="ARBA00022794"/>
    </source>
</evidence>
<dbReference type="OrthoDB" id="6135414at2759"/>
<dbReference type="Pfam" id="PF07162">
    <property type="entry name" value="B9-C2"/>
    <property type="match status" value="1"/>
</dbReference>
<keyword evidence="2" id="KW-0963">Cytoplasm</keyword>